<dbReference type="InterPro" id="IPR011992">
    <property type="entry name" value="EF-hand-dom_pair"/>
</dbReference>
<evidence type="ECO:0000256" key="1">
    <source>
        <dbReference type="ARBA" id="ARBA00022729"/>
    </source>
</evidence>
<reference evidence="7 8" key="1">
    <citation type="journal article" date="2024" name="BMC Genomics">
        <title>De novo assembly and annotation of Popillia japonica's genome with initial clues to its potential as an invasive pest.</title>
        <authorList>
            <person name="Cucini C."/>
            <person name="Boschi S."/>
            <person name="Funari R."/>
            <person name="Cardaioli E."/>
            <person name="Iannotti N."/>
            <person name="Marturano G."/>
            <person name="Paoli F."/>
            <person name="Bruttini M."/>
            <person name="Carapelli A."/>
            <person name="Frati F."/>
            <person name="Nardi F."/>
        </authorList>
    </citation>
    <scope>NUCLEOTIDE SEQUENCE [LARGE SCALE GENOMIC DNA]</scope>
    <source>
        <strain evidence="7">DMR45628</strain>
    </source>
</reference>
<sequence>MRYLFHIVTLLQLLNLCVHSINAQRVPPGVHPQHYQQQQQQQQYQQQGQYQQQQPQYQQQQHQVPVQQQPPPMQQQQHQQQPPPVQQHQVPVQQVPQQQVPHQQPHGQPQQGHAHAHGHQQGRILDTQHIMQEKDHIAEHMDVPLDTSKMSEQELQFHYFKMHDADNNNKLDGCELIKSLIHWHEQGSKDPNQNQIEDKIFRDDELVTLIDPILNMDDNNKDGYIDYPEFIRAQQKVSSSQNNQV</sequence>
<proteinExistence type="predicted"/>
<gene>
    <name evidence="7" type="ORF">QE152_g22994</name>
</gene>
<dbReference type="PANTHER" id="PTHR23104">
    <property type="entry name" value="MULTIPLE COAGULATION FACTOR DEFICIENCY PROTEIN 2 NEURAL STEM CELL DERIVED NEURONAL SURVIVAL PROTEIN"/>
    <property type="match status" value="1"/>
</dbReference>
<dbReference type="Pfam" id="PF13499">
    <property type="entry name" value="EF-hand_7"/>
    <property type="match status" value="1"/>
</dbReference>
<dbReference type="PANTHER" id="PTHR23104:SF17">
    <property type="entry name" value="EF-HAND DOMAIN-CONTAINING PROTEIN"/>
    <property type="match status" value="1"/>
</dbReference>
<dbReference type="PROSITE" id="PS00018">
    <property type="entry name" value="EF_HAND_1"/>
    <property type="match status" value="2"/>
</dbReference>
<keyword evidence="2" id="KW-0677">Repeat</keyword>
<evidence type="ECO:0000256" key="2">
    <source>
        <dbReference type="ARBA" id="ARBA00022737"/>
    </source>
</evidence>
<dbReference type="InterPro" id="IPR018247">
    <property type="entry name" value="EF_Hand_1_Ca_BS"/>
</dbReference>
<comment type="caution">
    <text evidence="7">The sequence shown here is derived from an EMBL/GenBank/DDBJ whole genome shotgun (WGS) entry which is preliminary data.</text>
</comment>
<protein>
    <submittedName>
        <fullName evidence="7">EF-hand domain pair</fullName>
    </submittedName>
</protein>
<dbReference type="SUPFAM" id="SSF47473">
    <property type="entry name" value="EF-hand"/>
    <property type="match status" value="1"/>
</dbReference>
<dbReference type="Proteomes" id="UP001458880">
    <property type="component" value="Unassembled WGS sequence"/>
</dbReference>
<dbReference type="InterPro" id="IPR052110">
    <property type="entry name" value="MCFD2-like"/>
</dbReference>
<keyword evidence="3" id="KW-0106">Calcium</keyword>
<dbReference type="EMBL" id="JASPKY010000224">
    <property type="protein sequence ID" value="KAK9718873.1"/>
    <property type="molecule type" value="Genomic_DNA"/>
</dbReference>
<feature type="region of interest" description="Disordered" evidence="4">
    <location>
        <begin position="28"/>
        <end position="121"/>
    </location>
</feature>
<dbReference type="GO" id="GO:0005509">
    <property type="term" value="F:calcium ion binding"/>
    <property type="evidence" value="ECO:0007669"/>
    <property type="project" value="InterPro"/>
</dbReference>
<evidence type="ECO:0000256" key="4">
    <source>
        <dbReference type="SAM" id="MobiDB-lite"/>
    </source>
</evidence>
<feature type="compositionally biased region" description="Low complexity" evidence="4">
    <location>
        <begin position="74"/>
        <end position="113"/>
    </location>
</feature>
<accession>A0AAW1KJ50</accession>
<dbReference type="InterPro" id="IPR002048">
    <property type="entry name" value="EF_hand_dom"/>
</dbReference>
<evidence type="ECO:0000256" key="3">
    <source>
        <dbReference type="ARBA" id="ARBA00022837"/>
    </source>
</evidence>
<feature type="chain" id="PRO_5043766214" evidence="5">
    <location>
        <begin position="24"/>
        <end position="245"/>
    </location>
</feature>
<name>A0AAW1KJ50_POPJA</name>
<evidence type="ECO:0000313" key="8">
    <source>
        <dbReference type="Proteomes" id="UP001458880"/>
    </source>
</evidence>
<dbReference type="Gene3D" id="1.10.238.10">
    <property type="entry name" value="EF-hand"/>
    <property type="match status" value="1"/>
</dbReference>
<evidence type="ECO:0000313" key="7">
    <source>
        <dbReference type="EMBL" id="KAK9718873.1"/>
    </source>
</evidence>
<feature type="signal peptide" evidence="5">
    <location>
        <begin position="1"/>
        <end position="23"/>
    </location>
</feature>
<evidence type="ECO:0000256" key="5">
    <source>
        <dbReference type="SAM" id="SignalP"/>
    </source>
</evidence>
<keyword evidence="1 5" id="KW-0732">Signal</keyword>
<feature type="domain" description="EF-hand" evidence="6">
    <location>
        <begin position="153"/>
        <end position="233"/>
    </location>
</feature>
<evidence type="ECO:0000259" key="6">
    <source>
        <dbReference type="Pfam" id="PF13499"/>
    </source>
</evidence>
<dbReference type="AlphaFoldDB" id="A0AAW1KJ50"/>
<feature type="compositionally biased region" description="Low complexity" evidence="4">
    <location>
        <begin position="28"/>
        <end position="67"/>
    </location>
</feature>
<organism evidence="7 8">
    <name type="scientific">Popillia japonica</name>
    <name type="common">Japanese beetle</name>
    <dbReference type="NCBI Taxonomy" id="7064"/>
    <lineage>
        <taxon>Eukaryota</taxon>
        <taxon>Metazoa</taxon>
        <taxon>Ecdysozoa</taxon>
        <taxon>Arthropoda</taxon>
        <taxon>Hexapoda</taxon>
        <taxon>Insecta</taxon>
        <taxon>Pterygota</taxon>
        <taxon>Neoptera</taxon>
        <taxon>Endopterygota</taxon>
        <taxon>Coleoptera</taxon>
        <taxon>Polyphaga</taxon>
        <taxon>Scarabaeiformia</taxon>
        <taxon>Scarabaeidae</taxon>
        <taxon>Rutelinae</taxon>
        <taxon>Popillia</taxon>
    </lineage>
</organism>
<keyword evidence="8" id="KW-1185">Reference proteome</keyword>